<dbReference type="PROSITE" id="PS51201">
    <property type="entry name" value="RCK_N"/>
    <property type="match status" value="1"/>
</dbReference>
<dbReference type="SUPFAM" id="SSF116726">
    <property type="entry name" value="TrkA C-terminal domain-like"/>
    <property type="match status" value="1"/>
</dbReference>
<comment type="subcellular location">
    <subcellularLocation>
        <location evidence="1">Cell membrane</location>
        <topology evidence="1">Multi-pass membrane protein</topology>
    </subcellularLocation>
</comment>
<evidence type="ECO:0000256" key="2">
    <source>
        <dbReference type="SAM" id="Phobius"/>
    </source>
</evidence>
<dbReference type="HOGENOM" id="CLU_050982_0_0_10"/>
<dbReference type="Gene3D" id="1.10.287.70">
    <property type="match status" value="1"/>
</dbReference>
<dbReference type="Gene3D" id="3.40.50.720">
    <property type="entry name" value="NAD(P)-binding Rossmann-like Domain"/>
    <property type="match status" value="1"/>
</dbReference>
<dbReference type="GeneID" id="89451833"/>
<organism evidence="5 6">
    <name type="scientific">Croceibacter atlanticus (strain ATCC BAA-628 / JCM 21780 / CIP 108009 / IAM 15332 / KCTC 12090 / HTCC2559)</name>
    <dbReference type="NCBI Taxonomy" id="216432"/>
    <lineage>
        <taxon>Bacteria</taxon>
        <taxon>Pseudomonadati</taxon>
        <taxon>Bacteroidota</taxon>
        <taxon>Flavobacteriia</taxon>
        <taxon>Flavobacteriales</taxon>
        <taxon>Flavobacteriaceae</taxon>
        <taxon>Croceibacter</taxon>
    </lineage>
</organism>
<dbReference type="InterPro" id="IPR013099">
    <property type="entry name" value="K_chnl_dom"/>
</dbReference>
<reference evidence="5 6" key="1">
    <citation type="journal article" date="2010" name="J. Bacteriol.">
        <title>The complete genome sequence of Croceibacter atlanticus HTCC2559T.</title>
        <authorList>
            <person name="Oh H.M."/>
            <person name="Kang I."/>
            <person name="Ferriera S."/>
            <person name="Giovannoni S.J."/>
            <person name="Cho J.C."/>
        </authorList>
    </citation>
    <scope>NUCLEOTIDE SEQUENCE [LARGE SCALE GENOMIC DNA]</scope>
    <source>
        <strain evidence="6">ATCC BAA-628 / HTCC2559 / KCTC 12090</strain>
    </source>
</reference>
<dbReference type="SUPFAM" id="SSF51735">
    <property type="entry name" value="NAD(P)-binding Rossmann-fold domains"/>
    <property type="match status" value="1"/>
</dbReference>
<keyword evidence="2" id="KW-0472">Membrane</keyword>
<keyword evidence="5" id="KW-0407">Ion channel</keyword>
<evidence type="ECO:0000313" key="5">
    <source>
        <dbReference type="EMBL" id="EAP87109.1"/>
    </source>
</evidence>
<dbReference type="PROSITE" id="PS51202">
    <property type="entry name" value="RCK_C"/>
    <property type="match status" value="1"/>
</dbReference>
<dbReference type="Proteomes" id="UP000002297">
    <property type="component" value="Chromosome"/>
</dbReference>
<dbReference type="PANTHER" id="PTHR43833:SF9">
    <property type="entry name" value="POTASSIUM CHANNEL PROTEIN YUGO-RELATED"/>
    <property type="match status" value="1"/>
</dbReference>
<evidence type="ECO:0000313" key="6">
    <source>
        <dbReference type="Proteomes" id="UP000002297"/>
    </source>
</evidence>
<dbReference type="EMBL" id="CP002046">
    <property type="protein sequence ID" value="EAP87109.1"/>
    <property type="molecule type" value="Genomic_DNA"/>
</dbReference>
<gene>
    <name evidence="5" type="ordered locus">CA2559_00100</name>
</gene>
<dbReference type="STRING" id="216432.CA2559_00100"/>
<dbReference type="InterPro" id="IPR006037">
    <property type="entry name" value="RCK_C"/>
</dbReference>
<dbReference type="InterPro" id="IPR036291">
    <property type="entry name" value="NAD(P)-bd_dom_sf"/>
</dbReference>
<dbReference type="GO" id="GO:0008324">
    <property type="term" value="F:monoatomic cation transmembrane transporter activity"/>
    <property type="evidence" value="ECO:0007669"/>
    <property type="project" value="InterPro"/>
</dbReference>
<feature type="transmembrane region" description="Helical" evidence="2">
    <location>
        <begin position="63"/>
        <end position="88"/>
    </location>
</feature>
<dbReference type="GO" id="GO:0005886">
    <property type="term" value="C:plasma membrane"/>
    <property type="evidence" value="ECO:0007669"/>
    <property type="project" value="UniProtKB-SubCell"/>
</dbReference>
<protein>
    <submittedName>
        <fullName evidence="5">Potassium channel protein</fullName>
    </submittedName>
</protein>
<accession>A3U4E2</accession>
<feature type="transmembrane region" description="Helical" evidence="2">
    <location>
        <begin position="9"/>
        <end position="30"/>
    </location>
</feature>
<dbReference type="AlphaFoldDB" id="A3U4E2"/>
<proteinExistence type="predicted"/>
<dbReference type="GO" id="GO:0006813">
    <property type="term" value="P:potassium ion transport"/>
    <property type="evidence" value="ECO:0007669"/>
    <property type="project" value="InterPro"/>
</dbReference>
<dbReference type="Pfam" id="PF02080">
    <property type="entry name" value="TrkA_C"/>
    <property type="match status" value="1"/>
</dbReference>
<dbReference type="Gene3D" id="3.30.70.1450">
    <property type="entry name" value="Regulator of K+ conductance, C-terminal domain"/>
    <property type="match status" value="1"/>
</dbReference>
<feature type="domain" description="RCK N-terminal" evidence="3">
    <location>
        <begin position="109"/>
        <end position="226"/>
    </location>
</feature>
<keyword evidence="2" id="KW-0812">Transmembrane</keyword>
<evidence type="ECO:0000259" key="3">
    <source>
        <dbReference type="PROSITE" id="PS51201"/>
    </source>
</evidence>
<dbReference type="SUPFAM" id="SSF81324">
    <property type="entry name" value="Voltage-gated potassium channels"/>
    <property type="match status" value="1"/>
</dbReference>
<keyword evidence="2" id="KW-1133">Transmembrane helix</keyword>
<dbReference type="OrthoDB" id="9781411at2"/>
<dbReference type="PANTHER" id="PTHR43833">
    <property type="entry name" value="POTASSIUM CHANNEL PROTEIN 2-RELATED-RELATED"/>
    <property type="match status" value="1"/>
</dbReference>
<keyword evidence="6" id="KW-1185">Reference proteome</keyword>
<dbReference type="KEGG" id="cat:CA2559_00100"/>
<dbReference type="Pfam" id="PF07885">
    <property type="entry name" value="Ion_trans_2"/>
    <property type="match status" value="1"/>
</dbReference>
<dbReference type="InterPro" id="IPR050721">
    <property type="entry name" value="Trk_Ktr_HKT_K-transport"/>
</dbReference>
<dbReference type="Pfam" id="PF02254">
    <property type="entry name" value="TrkA_N"/>
    <property type="match status" value="1"/>
</dbReference>
<evidence type="ECO:0000259" key="4">
    <source>
        <dbReference type="PROSITE" id="PS51202"/>
    </source>
</evidence>
<dbReference type="RefSeq" id="WP_013185791.1">
    <property type="nucleotide sequence ID" value="NC_014230.1"/>
</dbReference>
<evidence type="ECO:0000256" key="1">
    <source>
        <dbReference type="ARBA" id="ARBA00004651"/>
    </source>
</evidence>
<sequence>MIKIFKSRIYVAFLLLSVSLGFGILGYRFISNYDWIDALYMTVITITTVGFGEVNPLTNADKVFTIFLILFSVVILGYVISVFTEYMFTRRSYEEFKHKTLEKKIQKLKDHVIVCGFGRNGREAVEKLKSYKKEFVIVEMDEDLVSKHEDDDTMFCIGNANEDETLIRAGIDQASALICAMPEDADNLFTVLSARQLNKNLKIISRASVDTSFRKLKLAGADNVILPDKIGGDHMASLVVMPDLVEFLDNLSVSGQDNVNVREILYEHVCPDNIDKTIREVDLRNLTGCTIIGYKNPAGDYVVNPEASTLITKGSKLIVIGKPNQINTLRNEFNI</sequence>
<keyword evidence="5" id="KW-0813">Transport</keyword>
<feature type="domain" description="RCK C-terminal" evidence="4">
    <location>
        <begin position="249"/>
        <end position="335"/>
    </location>
</feature>
<dbReference type="InterPro" id="IPR036721">
    <property type="entry name" value="RCK_C_sf"/>
</dbReference>
<name>A3U4E2_CROAH</name>
<dbReference type="eggNOG" id="COG1226">
    <property type="taxonomic scope" value="Bacteria"/>
</dbReference>
<keyword evidence="5" id="KW-0406">Ion transport</keyword>
<dbReference type="InterPro" id="IPR003148">
    <property type="entry name" value="RCK_N"/>
</dbReference>